<feature type="chain" id="PRO_5045082852" evidence="3">
    <location>
        <begin position="23"/>
        <end position="462"/>
    </location>
</feature>
<feature type="compositionally biased region" description="Polar residues" evidence="1">
    <location>
        <begin position="381"/>
        <end position="392"/>
    </location>
</feature>
<feature type="region of interest" description="Disordered" evidence="1">
    <location>
        <begin position="328"/>
        <end position="393"/>
    </location>
</feature>
<feature type="compositionally biased region" description="Polar residues" evidence="1">
    <location>
        <begin position="328"/>
        <end position="341"/>
    </location>
</feature>
<evidence type="ECO:0000256" key="1">
    <source>
        <dbReference type="SAM" id="MobiDB-lite"/>
    </source>
</evidence>
<feature type="compositionally biased region" description="Low complexity" evidence="1">
    <location>
        <begin position="219"/>
        <end position="252"/>
    </location>
</feature>
<evidence type="ECO:0000256" key="2">
    <source>
        <dbReference type="SAM" id="Phobius"/>
    </source>
</evidence>
<keyword evidence="5" id="KW-1185">Reference proteome</keyword>
<feature type="region of interest" description="Disordered" evidence="1">
    <location>
        <begin position="412"/>
        <end position="462"/>
    </location>
</feature>
<keyword evidence="2" id="KW-0472">Membrane</keyword>
<reference evidence="4 5" key="1">
    <citation type="submission" date="2024-01" db="EMBL/GenBank/DDBJ databases">
        <title>A draft genome for the cacao thread blight pathogen Marasmiellus scandens.</title>
        <authorList>
            <person name="Baruah I.K."/>
            <person name="Leung J."/>
            <person name="Bukari Y."/>
            <person name="Amoako-Attah I."/>
            <person name="Meinhardt L.W."/>
            <person name="Bailey B.A."/>
            <person name="Cohen S.P."/>
        </authorList>
    </citation>
    <scope>NUCLEOTIDE SEQUENCE [LARGE SCALE GENOMIC DNA]</scope>
    <source>
        <strain evidence="4 5">GH-19</strain>
    </source>
</reference>
<dbReference type="EMBL" id="JBANRG010000003">
    <property type="protein sequence ID" value="KAK7468824.1"/>
    <property type="molecule type" value="Genomic_DNA"/>
</dbReference>
<proteinExistence type="predicted"/>
<keyword evidence="3" id="KW-0732">Signal</keyword>
<comment type="caution">
    <text evidence="4">The sequence shown here is derived from an EMBL/GenBank/DDBJ whole genome shotgun (WGS) entry which is preliminary data.</text>
</comment>
<keyword evidence="2" id="KW-1133">Transmembrane helix</keyword>
<feature type="signal peptide" evidence="3">
    <location>
        <begin position="1"/>
        <end position="22"/>
    </location>
</feature>
<accession>A0ABR1JWU7</accession>
<feature type="region of interest" description="Disordered" evidence="1">
    <location>
        <begin position="283"/>
        <end position="306"/>
    </location>
</feature>
<dbReference type="CDD" id="cd12087">
    <property type="entry name" value="TM_EGFR-like"/>
    <property type="match status" value="1"/>
</dbReference>
<name>A0ABR1JWU7_9AGAR</name>
<sequence length="462" mass="48912">MVYLSNSAAILFGFSLLIHAQAFNFTHSDPTSCDDLNISWSGGTEPFYLTLIPVFGTPRNISIPSSSFSDGKGSFSTQLPFPEGQKMLLTMSDAGGFGTGGDTEILTAGASKGGSCNTTDPGVNFSFELNTALTQCRTFTFSAYDNAVQPVTIIGMIPGGDLFQLNPPVGPTSFDWTVNVFNGTQLLFMMIDSQGRQGGCSDARLVGVSDDKSCISADAPTSTAVQTTSTSTPTSNPESSSTSAPSSSSPSTGAIAGTVIGALVFLAVAISLTLFFLRRRQDRPEQRVQRHSRRMRSEVDLLGPAPEPYPYSPYPGMTPAVNTPATQMFPASTYGTSQHSTDPYDPDVDYSHHSSAVTGQPSALSSEHTSAPAVTPFVSGDSRSSQYSTPSQRKAAMAGVANYKPSRYVVHTDIEDSLPEEEQDEVIELPPQYRPRAPQVGASSAGPSSSNTTYPSGKQPFS</sequence>
<feature type="compositionally biased region" description="Polar residues" evidence="1">
    <location>
        <begin position="353"/>
        <end position="369"/>
    </location>
</feature>
<evidence type="ECO:0000256" key="3">
    <source>
        <dbReference type="SAM" id="SignalP"/>
    </source>
</evidence>
<feature type="compositionally biased region" description="Polar residues" evidence="1">
    <location>
        <begin position="441"/>
        <end position="462"/>
    </location>
</feature>
<organism evidence="4 5">
    <name type="scientific">Marasmiellus scandens</name>
    <dbReference type="NCBI Taxonomy" id="2682957"/>
    <lineage>
        <taxon>Eukaryota</taxon>
        <taxon>Fungi</taxon>
        <taxon>Dikarya</taxon>
        <taxon>Basidiomycota</taxon>
        <taxon>Agaricomycotina</taxon>
        <taxon>Agaricomycetes</taxon>
        <taxon>Agaricomycetidae</taxon>
        <taxon>Agaricales</taxon>
        <taxon>Marasmiineae</taxon>
        <taxon>Omphalotaceae</taxon>
        <taxon>Marasmiellus</taxon>
    </lineage>
</organism>
<dbReference type="PANTHER" id="PTHR37487">
    <property type="entry name" value="CHROMOSOME 1, WHOLE GENOME SHOTGUN SEQUENCE"/>
    <property type="match status" value="1"/>
</dbReference>
<feature type="region of interest" description="Disordered" evidence="1">
    <location>
        <begin position="218"/>
        <end position="252"/>
    </location>
</feature>
<keyword evidence="2" id="KW-0812">Transmembrane</keyword>
<dbReference type="PANTHER" id="PTHR37487:SF3">
    <property type="entry name" value="CLEAVAGE_POLYADENYLATION SPECIFICITY FACTOR A SUBUNIT N-TERMINAL DOMAIN-CONTAINING PROTEIN"/>
    <property type="match status" value="1"/>
</dbReference>
<protein>
    <submittedName>
        <fullName evidence="4">Uncharacterized protein</fullName>
    </submittedName>
</protein>
<evidence type="ECO:0000313" key="4">
    <source>
        <dbReference type="EMBL" id="KAK7468824.1"/>
    </source>
</evidence>
<dbReference type="Proteomes" id="UP001498398">
    <property type="component" value="Unassembled WGS sequence"/>
</dbReference>
<feature type="transmembrane region" description="Helical" evidence="2">
    <location>
        <begin position="254"/>
        <end position="277"/>
    </location>
</feature>
<feature type="compositionally biased region" description="Acidic residues" evidence="1">
    <location>
        <begin position="415"/>
        <end position="427"/>
    </location>
</feature>
<evidence type="ECO:0000313" key="5">
    <source>
        <dbReference type="Proteomes" id="UP001498398"/>
    </source>
</evidence>
<gene>
    <name evidence="4" type="ORF">VKT23_003325</name>
</gene>